<dbReference type="PROSITE" id="PS50005">
    <property type="entry name" value="TPR"/>
    <property type="match status" value="2"/>
</dbReference>
<dbReference type="Pfam" id="PF13432">
    <property type="entry name" value="TPR_16"/>
    <property type="match status" value="2"/>
</dbReference>
<evidence type="ECO:0000259" key="9">
    <source>
        <dbReference type="Pfam" id="PF13844"/>
    </source>
</evidence>
<dbReference type="Proteomes" id="UP000272412">
    <property type="component" value="Unassembled WGS sequence"/>
</dbReference>
<dbReference type="PANTHER" id="PTHR44835:SF1">
    <property type="entry name" value="PROTEIN O-GLCNAC TRANSFERASE"/>
    <property type="match status" value="1"/>
</dbReference>
<evidence type="ECO:0000256" key="5">
    <source>
        <dbReference type="ARBA" id="ARBA00022679"/>
    </source>
</evidence>
<dbReference type="Gene3D" id="3.40.50.2000">
    <property type="entry name" value="Glycogen Phosphorylase B"/>
    <property type="match status" value="1"/>
</dbReference>
<evidence type="ECO:0000256" key="8">
    <source>
        <dbReference type="PROSITE-ProRule" id="PRU00339"/>
    </source>
</evidence>
<dbReference type="GO" id="GO:0097363">
    <property type="term" value="F:protein O-acetylglucosaminyltransferase activity"/>
    <property type="evidence" value="ECO:0007669"/>
    <property type="project" value="UniProtKB-EC"/>
</dbReference>
<evidence type="ECO:0000313" key="10">
    <source>
        <dbReference type="EMBL" id="RPD87156.1"/>
    </source>
</evidence>
<dbReference type="SUPFAM" id="SSF53756">
    <property type="entry name" value="UDP-Glycosyltransferase/glycogen phosphorylase"/>
    <property type="match status" value="1"/>
</dbReference>
<comment type="pathway">
    <text evidence="1">Protein modification; protein glycosylation.</text>
</comment>
<feature type="repeat" description="TPR" evidence="8">
    <location>
        <begin position="81"/>
        <end position="114"/>
    </location>
</feature>
<dbReference type="InterPro" id="IPR011990">
    <property type="entry name" value="TPR-like_helical_dom_sf"/>
</dbReference>
<keyword evidence="11" id="KW-1185">Reference proteome</keyword>
<dbReference type="UniPathway" id="UPA00378"/>
<evidence type="ECO:0000256" key="1">
    <source>
        <dbReference type="ARBA" id="ARBA00004922"/>
    </source>
</evidence>
<evidence type="ECO:0000256" key="6">
    <source>
        <dbReference type="ARBA" id="ARBA00022737"/>
    </source>
</evidence>
<dbReference type="Pfam" id="PF13844">
    <property type="entry name" value="Glyco_transf_41"/>
    <property type="match status" value="2"/>
</dbReference>
<dbReference type="Gene3D" id="3.40.50.11380">
    <property type="match status" value="1"/>
</dbReference>
<keyword evidence="5 10" id="KW-0808">Transferase</keyword>
<dbReference type="SUPFAM" id="SSF48452">
    <property type="entry name" value="TPR-like"/>
    <property type="match status" value="1"/>
</dbReference>
<evidence type="ECO:0000256" key="3">
    <source>
        <dbReference type="ARBA" id="ARBA00011970"/>
    </source>
</evidence>
<name>A0A3N4N0C7_9NEIS</name>
<feature type="repeat" description="TPR" evidence="8">
    <location>
        <begin position="217"/>
        <end position="250"/>
    </location>
</feature>
<evidence type="ECO:0000256" key="7">
    <source>
        <dbReference type="ARBA" id="ARBA00022803"/>
    </source>
</evidence>
<feature type="domain" description="O-GlcNAc transferase C-terminal" evidence="9">
    <location>
        <begin position="295"/>
        <end position="444"/>
    </location>
</feature>
<dbReference type="PANTHER" id="PTHR44835">
    <property type="entry name" value="UDP-N-ACETYLGLUCOSAMINE--PEPTIDE N-ACETYLGLUCOSAMINYLTRANSFERASE SPINDLY-RELATED"/>
    <property type="match status" value="1"/>
</dbReference>
<dbReference type="InterPro" id="IPR051939">
    <property type="entry name" value="Glycosyltr_41/O-GlcNAc_trsf"/>
</dbReference>
<dbReference type="EMBL" id="RPFL01000015">
    <property type="protein sequence ID" value="RPD87156.1"/>
    <property type="molecule type" value="Genomic_DNA"/>
</dbReference>
<accession>A0A3N4N0C7</accession>
<gene>
    <name evidence="10" type="ORF">EGK74_06615</name>
</gene>
<protein>
    <recommendedName>
        <fullName evidence="3">protein O-GlcNAc transferase</fullName>
        <ecNumber evidence="3">2.4.1.255</ecNumber>
    </recommendedName>
</protein>
<sequence>MKNKSIKQSAKPDLKAGFNEVLAAYQRQDFQTALEKARGLLKFYPQQDAVLNMAGVILAQSNREEEAVAMWQKIPEAKKSHSVLNNLGNACRRLKKWDLAEQYLRKALKLKPDHAEAHWNLMLALNDAGRNAEGLQAAKALLALKPNDANGLEYAAMLAFNAQNFAEADTFQTALLAQQPERADIWLSNAWARRRLKRYAPAEASYLKALALDGQNYDAWYGLAKMRHFQQKYEEACEALARAVALRPDSIEAQSDLALNRLYILGQAEQGAAEGFRLGDLYAAQADNVRVYEIRPKDRLHIGLVSSDLRHHPVGMFAQGLLCSEAAKQFDWTAYANSPVFDALSETIRPAFQAWHKIDDWSDEQVTAQIASDGIDILIDLNGHTAGHRMGVFAAQAAPVQAAWLGYFATTGLPTMQALIADGYCVPEGEEKLYREKVYRLPHTRLNMRVPELDIAVNELPALSNGYITFGCFQNLTKLNDNVLKTWAVLAKKYPSAHWRFQTARLTEGSDEQVAFKQKLLDLGFSDGVLHFHGMSGYEDYLAAHHEVDMVLDSFPFPGGTTTVDALWMGVPTLTLALEGMLSRQGQQLLSAAGLPDWVCSRLDEYLMKAFYWADSAHWAELDTLRQSLRAQVLASPLYEAETFARDWCDTVKTIWQDACENR</sequence>
<dbReference type="RefSeq" id="WP_123811794.1">
    <property type="nucleotide sequence ID" value="NZ_RPFL01000015.1"/>
</dbReference>
<dbReference type="Pfam" id="PF00515">
    <property type="entry name" value="TPR_1"/>
    <property type="match status" value="1"/>
</dbReference>
<dbReference type="AlphaFoldDB" id="A0A3N4N0C7"/>
<keyword evidence="7 8" id="KW-0802">TPR repeat</keyword>
<evidence type="ECO:0000256" key="4">
    <source>
        <dbReference type="ARBA" id="ARBA00022676"/>
    </source>
</evidence>
<dbReference type="SMART" id="SM00028">
    <property type="entry name" value="TPR"/>
    <property type="match status" value="4"/>
</dbReference>
<reference evidence="10 11" key="1">
    <citation type="submission" date="2018-11" db="EMBL/GenBank/DDBJ databases">
        <title>Neisseria weixii sp. nov. isolated from the rectal contents of plateau pika (Ochotona cruzoniae).</title>
        <authorList>
            <person name="Zhang G."/>
        </authorList>
    </citation>
    <scope>NUCLEOTIDE SEQUENCE [LARGE SCALE GENOMIC DNA]</scope>
    <source>
        <strain evidence="10 11">10009</strain>
    </source>
</reference>
<dbReference type="Gene3D" id="1.25.40.10">
    <property type="entry name" value="Tetratricopeptide repeat domain"/>
    <property type="match status" value="2"/>
</dbReference>
<keyword evidence="6" id="KW-0677">Repeat</keyword>
<dbReference type="InterPro" id="IPR019734">
    <property type="entry name" value="TPR_rpt"/>
</dbReference>
<dbReference type="EC" id="2.4.1.255" evidence="3"/>
<organism evidence="10 11">
    <name type="scientific">Neisseria weixii</name>
    <dbReference type="NCBI Taxonomy" id="1853276"/>
    <lineage>
        <taxon>Bacteria</taxon>
        <taxon>Pseudomonadati</taxon>
        <taxon>Pseudomonadota</taxon>
        <taxon>Betaproteobacteria</taxon>
        <taxon>Neisseriales</taxon>
        <taxon>Neisseriaceae</taxon>
        <taxon>Neisseria</taxon>
    </lineage>
</organism>
<comment type="caution">
    <text evidence="10">The sequence shown here is derived from an EMBL/GenBank/DDBJ whole genome shotgun (WGS) entry which is preliminary data.</text>
</comment>
<comment type="similarity">
    <text evidence="2">Belongs to the glycosyltransferase 41 family. O-GlcNAc transferase subfamily.</text>
</comment>
<dbReference type="InterPro" id="IPR029489">
    <property type="entry name" value="OGT/SEC/SPY_C"/>
</dbReference>
<keyword evidence="4" id="KW-0328">Glycosyltransferase</keyword>
<evidence type="ECO:0000313" key="11">
    <source>
        <dbReference type="Proteomes" id="UP000272412"/>
    </source>
</evidence>
<proteinExistence type="inferred from homology"/>
<feature type="domain" description="O-GlcNAc transferase C-terminal" evidence="9">
    <location>
        <begin position="463"/>
        <end position="647"/>
    </location>
</feature>
<evidence type="ECO:0000256" key="2">
    <source>
        <dbReference type="ARBA" id="ARBA00005386"/>
    </source>
</evidence>